<comment type="cofactor">
    <cofactor evidence="2">
        <name>Mg(2+)</name>
        <dbReference type="ChEBI" id="CHEBI:18420"/>
    </cofactor>
</comment>
<evidence type="ECO:0000256" key="7">
    <source>
        <dbReference type="ARBA" id="ARBA00023211"/>
    </source>
</evidence>
<keyword evidence="6" id="KW-0460">Magnesium</keyword>
<evidence type="ECO:0000256" key="6">
    <source>
        <dbReference type="ARBA" id="ARBA00022842"/>
    </source>
</evidence>
<comment type="similarity">
    <text evidence="3">Belongs to the Nudix hydrolase family.</text>
</comment>
<keyword evidence="5" id="KW-0378">Hydrolase</keyword>
<keyword evidence="10" id="KW-1185">Reference proteome</keyword>
<gene>
    <name evidence="9" type="ORF">MAR_027520</name>
</gene>
<evidence type="ECO:0000256" key="5">
    <source>
        <dbReference type="ARBA" id="ARBA00022801"/>
    </source>
</evidence>
<evidence type="ECO:0000313" key="10">
    <source>
        <dbReference type="Proteomes" id="UP001164746"/>
    </source>
</evidence>
<feature type="domain" description="Nudix hydrolase" evidence="8">
    <location>
        <begin position="7"/>
        <end position="260"/>
    </location>
</feature>
<reference evidence="9" key="1">
    <citation type="submission" date="2022-11" db="EMBL/GenBank/DDBJ databases">
        <title>Centuries of genome instability and evolution in soft-shell clam transmissible cancer (bioRxiv).</title>
        <authorList>
            <person name="Hart S.F.M."/>
            <person name="Yonemitsu M.A."/>
            <person name="Giersch R.M."/>
            <person name="Beal B.F."/>
            <person name="Arriagada G."/>
            <person name="Davis B.W."/>
            <person name="Ostrander E.A."/>
            <person name="Goff S.P."/>
            <person name="Metzger M.J."/>
        </authorList>
    </citation>
    <scope>NUCLEOTIDE SEQUENCE</scope>
    <source>
        <strain evidence="9">MELC-2E11</strain>
        <tissue evidence="9">Siphon/mantle</tissue>
    </source>
</reference>
<dbReference type="InterPro" id="IPR015797">
    <property type="entry name" value="NUDIX_hydrolase-like_dom_sf"/>
</dbReference>
<evidence type="ECO:0000259" key="8">
    <source>
        <dbReference type="PROSITE" id="PS51462"/>
    </source>
</evidence>
<evidence type="ECO:0000313" key="9">
    <source>
        <dbReference type="EMBL" id="WAR13340.1"/>
    </source>
</evidence>
<dbReference type="InterPro" id="IPR039121">
    <property type="entry name" value="NUDT19"/>
</dbReference>
<sequence>MSHILKHWREAATLLLVAKSRTPVVSKFQTCNFQMLMLKRSGKSKFMPKLHVFPGGVADAADFSPEWLHQFGKLGDDSVDSMKSFLSRGGPGPYMFSRERPNEFSEVPSELAFRICAIRETFEESGILLVRDINRLRNEPIKEGDQPVSGKSSILSDSILKPWREKVDEDASQFIIMCKTLDIVPDVWSLFEWSNWLTPLLPGKGRRYDTAFFLCVVDYIPEAIHCNKETTELEWSSASQFLLKHQDQSNSLKLAPPQIVELGRILHFTDVEKLKAFSWDRSAVRVQQYFPVICRCDDAVLFLYPGDDLYPDNPDFDGEREIMSVPGTMEQLRIKYPNMNRSEMFHADDASERRNFVCNIKMKDGQLPPLFETFDRCQKIMQMLMLKRSGKSKFMPKLHVFPGGVDDADFSPNWGMIQ</sequence>
<dbReference type="PANTHER" id="PTHR12318:SF0">
    <property type="entry name" value="ACYL-COENZYME A DIPHOSPHATASE NUDT19"/>
    <property type="match status" value="1"/>
</dbReference>
<accession>A0ABY7ETN4</accession>
<keyword evidence="7" id="KW-0464">Manganese</keyword>
<dbReference type="Gene3D" id="3.90.79.10">
    <property type="entry name" value="Nucleoside Triphosphate Pyrophosphohydrolase"/>
    <property type="match status" value="2"/>
</dbReference>
<keyword evidence="4" id="KW-0479">Metal-binding</keyword>
<name>A0ABY7ETN4_MYAAR</name>
<organism evidence="9 10">
    <name type="scientific">Mya arenaria</name>
    <name type="common">Soft-shell clam</name>
    <dbReference type="NCBI Taxonomy" id="6604"/>
    <lineage>
        <taxon>Eukaryota</taxon>
        <taxon>Metazoa</taxon>
        <taxon>Spiralia</taxon>
        <taxon>Lophotrochozoa</taxon>
        <taxon>Mollusca</taxon>
        <taxon>Bivalvia</taxon>
        <taxon>Autobranchia</taxon>
        <taxon>Heteroconchia</taxon>
        <taxon>Euheterodonta</taxon>
        <taxon>Imparidentia</taxon>
        <taxon>Neoheterodontei</taxon>
        <taxon>Myida</taxon>
        <taxon>Myoidea</taxon>
        <taxon>Myidae</taxon>
        <taxon>Mya</taxon>
    </lineage>
</organism>
<evidence type="ECO:0000256" key="2">
    <source>
        <dbReference type="ARBA" id="ARBA00001946"/>
    </source>
</evidence>
<dbReference type="PROSITE" id="PS51462">
    <property type="entry name" value="NUDIX"/>
    <property type="match status" value="1"/>
</dbReference>
<dbReference type="CDD" id="cd18870">
    <property type="entry name" value="NUDIX_AcylCoAdiphos_Nudt19"/>
    <property type="match status" value="1"/>
</dbReference>
<evidence type="ECO:0000256" key="1">
    <source>
        <dbReference type="ARBA" id="ARBA00001936"/>
    </source>
</evidence>
<dbReference type="EMBL" id="CP111019">
    <property type="protein sequence ID" value="WAR13340.1"/>
    <property type="molecule type" value="Genomic_DNA"/>
</dbReference>
<dbReference type="Proteomes" id="UP001164746">
    <property type="component" value="Chromosome 8"/>
</dbReference>
<comment type="cofactor">
    <cofactor evidence="1">
        <name>Mn(2+)</name>
        <dbReference type="ChEBI" id="CHEBI:29035"/>
    </cofactor>
</comment>
<evidence type="ECO:0000256" key="3">
    <source>
        <dbReference type="ARBA" id="ARBA00005582"/>
    </source>
</evidence>
<dbReference type="InterPro" id="IPR000086">
    <property type="entry name" value="NUDIX_hydrolase_dom"/>
</dbReference>
<protein>
    <submittedName>
        <fullName evidence="9">NUD19-like protein</fullName>
    </submittedName>
</protein>
<evidence type="ECO:0000256" key="4">
    <source>
        <dbReference type="ARBA" id="ARBA00022723"/>
    </source>
</evidence>
<dbReference type="SUPFAM" id="SSF55811">
    <property type="entry name" value="Nudix"/>
    <property type="match status" value="1"/>
</dbReference>
<proteinExistence type="inferred from homology"/>
<dbReference type="PANTHER" id="PTHR12318">
    <property type="entry name" value="TESTOSTERONE-REGULATED PROTEIN RP2"/>
    <property type="match status" value="1"/>
</dbReference>